<dbReference type="GO" id="GO:0015990">
    <property type="term" value="P:electron transport coupled proton transport"/>
    <property type="evidence" value="ECO:0007669"/>
    <property type="project" value="TreeGrafter"/>
</dbReference>
<feature type="transmembrane region" description="Helical" evidence="17">
    <location>
        <begin position="201"/>
        <end position="222"/>
    </location>
</feature>
<keyword evidence="10 17" id="KW-0249">Electron transport</keyword>
<evidence type="ECO:0000256" key="1">
    <source>
        <dbReference type="ARBA" id="ARBA00003257"/>
    </source>
</evidence>
<feature type="transmembrane region" description="Helical" evidence="17">
    <location>
        <begin position="80"/>
        <end position="96"/>
    </location>
</feature>
<comment type="similarity">
    <text evidence="3 17">Belongs to the complex I subunit 4 family.</text>
</comment>
<dbReference type="EC" id="7.1.1.2" evidence="4 17"/>
<feature type="transmembrane region" description="Helical" evidence="17">
    <location>
        <begin position="265"/>
        <end position="285"/>
    </location>
</feature>
<comment type="catalytic activity">
    <reaction evidence="16 17">
        <text>a ubiquinone + NADH + 5 H(+)(in) = a ubiquinol + NAD(+) + 4 H(+)(out)</text>
        <dbReference type="Rhea" id="RHEA:29091"/>
        <dbReference type="Rhea" id="RHEA-COMP:9565"/>
        <dbReference type="Rhea" id="RHEA-COMP:9566"/>
        <dbReference type="ChEBI" id="CHEBI:15378"/>
        <dbReference type="ChEBI" id="CHEBI:16389"/>
        <dbReference type="ChEBI" id="CHEBI:17976"/>
        <dbReference type="ChEBI" id="CHEBI:57540"/>
        <dbReference type="ChEBI" id="CHEBI:57945"/>
        <dbReference type="EC" id="7.1.1.2"/>
    </reaction>
</comment>
<feature type="transmembrane region" description="Helical" evidence="17">
    <location>
        <begin position="175"/>
        <end position="194"/>
    </location>
</feature>
<keyword evidence="14 17" id="KW-0496">Mitochondrion</keyword>
<feature type="transmembrane region" description="Helical" evidence="17">
    <location>
        <begin position="291"/>
        <end position="314"/>
    </location>
</feature>
<dbReference type="GO" id="GO:0031966">
    <property type="term" value="C:mitochondrial membrane"/>
    <property type="evidence" value="ECO:0007669"/>
    <property type="project" value="UniProtKB-SubCell"/>
</dbReference>
<keyword evidence="7 17" id="KW-0679">Respiratory chain</keyword>
<evidence type="ECO:0000259" key="18">
    <source>
        <dbReference type="Pfam" id="PF00361"/>
    </source>
</evidence>
<evidence type="ECO:0000256" key="13">
    <source>
        <dbReference type="ARBA" id="ARBA00023075"/>
    </source>
</evidence>
<proteinExistence type="inferred from homology"/>
<feature type="transmembrane region" description="Helical" evidence="17">
    <location>
        <begin position="102"/>
        <end position="121"/>
    </location>
</feature>
<keyword evidence="6 17" id="KW-0813">Transport</keyword>
<comment type="function">
    <text evidence="17">Core subunit of the mitochondrial membrane respiratory chain NADH dehydrogenase (Complex I) which catalyzes electron transfer from NADH through the respiratory chain, using ubiquinone as an electron acceptor. Essential for the catalytic activity and assembly of complex I.</text>
</comment>
<evidence type="ECO:0000256" key="4">
    <source>
        <dbReference type="ARBA" id="ARBA00012944"/>
    </source>
</evidence>
<evidence type="ECO:0000256" key="12">
    <source>
        <dbReference type="ARBA" id="ARBA00023027"/>
    </source>
</evidence>
<dbReference type="EMBL" id="KJ957822">
    <property type="protein sequence ID" value="AIH15207.1"/>
    <property type="molecule type" value="Genomic_DNA"/>
</dbReference>
<evidence type="ECO:0000256" key="6">
    <source>
        <dbReference type="ARBA" id="ARBA00022448"/>
    </source>
</evidence>
<dbReference type="InterPro" id="IPR001750">
    <property type="entry name" value="ND/Mrp_TM"/>
</dbReference>
<geneLocation type="mitochondrion" evidence="19"/>
<dbReference type="Pfam" id="PF00361">
    <property type="entry name" value="Proton_antipo_M"/>
    <property type="match status" value="1"/>
</dbReference>
<keyword evidence="12 17" id="KW-0520">NAD</keyword>
<dbReference type="PANTHER" id="PTHR43507">
    <property type="entry name" value="NADH-UBIQUINONE OXIDOREDUCTASE CHAIN 4"/>
    <property type="match status" value="1"/>
</dbReference>
<protein>
    <recommendedName>
        <fullName evidence="5 17">NADH-ubiquinone oxidoreductase chain 4</fullName>
        <ecNumber evidence="4 17">7.1.1.2</ecNumber>
    </recommendedName>
</protein>
<evidence type="ECO:0000256" key="14">
    <source>
        <dbReference type="ARBA" id="ARBA00023128"/>
    </source>
</evidence>
<reference evidence="19" key="1">
    <citation type="journal article" date="2014" name="Parasit. Vectors">
        <title>The complete mitochondrial genome of the scab mite Psoroptes cuniculi (Arthropoda: Arachnida) provides insights into Acari phylogeny.</title>
        <authorList>
            <person name="Gu X.B."/>
            <person name="Liu G.H."/>
            <person name="Song H.Q."/>
            <person name="Liu T.Y."/>
            <person name="Yang G.Y."/>
            <person name="Zhu X.Q."/>
        </authorList>
    </citation>
    <scope>NUCLEOTIDE SEQUENCE</scope>
</reference>
<keyword evidence="11 17" id="KW-1133">Transmembrane helix</keyword>
<evidence type="ECO:0000256" key="10">
    <source>
        <dbReference type="ARBA" id="ARBA00022982"/>
    </source>
</evidence>
<evidence type="ECO:0000256" key="7">
    <source>
        <dbReference type="ARBA" id="ARBA00022660"/>
    </source>
</evidence>
<evidence type="ECO:0000256" key="3">
    <source>
        <dbReference type="ARBA" id="ARBA00009025"/>
    </source>
</evidence>
<keyword evidence="15 17" id="KW-0472">Membrane</keyword>
<gene>
    <name evidence="19" type="primary">nad4</name>
</gene>
<dbReference type="GO" id="GO:0042773">
    <property type="term" value="P:ATP synthesis coupled electron transport"/>
    <property type="evidence" value="ECO:0007669"/>
    <property type="project" value="InterPro"/>
</dbReference>
<dbReference type="PRINTS" id="PR01437">
    <property type="entry name" value="NUOXDRDTASE4"/>
</dbReference>
<organism evidence="19">
    <name type="scientific">Psoroptes ovis</name>
    <name type="common">Sheep scab mite</name>
    <dbReference type="NCBI Taxonomy" id="83912"/>
    <lineage>
        <taxon>Eukaryota</taxon>
        <taxon>Metazoa</taxon>
        <taxon>Ecdysozoa</taxon>
        <taxon>Arthropoda</taxon>
        <taxon>Chelicerata</taxon>
        <taxon>Arachnida</taxon>
        <taxon>Acari</taxon>
        <taxon>Acariformes</taxon>
        <taxon>Sarcoptiformes</taxon>
        <taxon>Astigmata</taxon>
        <taxon>Psoroptidia</taxon>
        <taxon>Sarcoptoidea</taxon>
        <taxon>Psoroptidae</taxon>
        <taxon>Psoroptes</taxon>
    </lineage>
</organism>
<evidence type="ECO:0000256" key="8">
    <source>
        <dbReference type="ARBA" id="ARBA00022692"/>
    </source>
</evidence>
<keyword evidence="13 17" id="KW-0830">Ubiquinone</keyword>
<feature type="domain" description="NADH:quinone oxidoreductase/Mrp antiporter transmembrane" evidence="18">
    <location>
        <begin position="98"/>
        <end position="378"/>
    </location>
</feature>
<dbReference type="GO" id="GO:0048039">
    <property type="term" value="F:ubiquinone binding"/>
    <property type="evidence" value="ECO:0007669"/>
    <property type="project" value="TreeGrafter"/>
</dbReference>
<sequence length="431" mass="50280">MMTVFLILLMSFLSILNDVFIVWALPLLLAVTSLYVGEIFVPFMSYGFLGFDFFSVFLIFISIWVFYYCCSCILNDLKSLYYLLLMFVFLILSFSFDNYFLFYVFFELVFLLMFVFLLSWGKTQERLQASFYMFFYTLIFSLPFFIFMVYCMTSLSSMSFLSFNFSNYSGNWMKLFIIMVFIVKLPLYSVHLWLPKAHVEAPVVGSMILAGILLKLGAYGLFRFISFFSFSSFYMSFMFSGLFYLSLYGGLLVALVCLRQSDLKIIIAYSSIVHMSFMMVGMLSFSDVGLYGALLMLVAHGFISPFMFFGLNFIYENFHSRSVFTLKGMILILPLFCFLWFLGIILNTGFPPFMSFFSEVMISMSMSMISCLDFFMILVFFFLCGAYNMYLYVIPSHGGIKFLTYMKSDFKMIFLSFSHFYFVLVFPLLSL</sequence>
<evidence type="ECO:0000256" key="9">
    <source>
        <dbReference type="ARBA" id="ARBA00022967"/>
    </source>
</evidence>
<evidence type="ECO:0000256" key="16">
    <source>
        <dbReference type="ARBA" id="ARBA00049551"/>
    </source>
</evidence>
<dbReference type="AlphaFoldDB" id="A0A075X730"/>
<feature type="transmembrane region" description="Helical" evidence="17">
    <location>
        <begin position="234"/>
        <end position="258"/>
    </location>
</feature>
<feature type="transmembrane region" description="Helical" evidence="17">
    <location>
        <begin position="48"/>
        <end position="68"/>
    </location>
</feature>
<evidence type="ECO:0000256" key="5">
    <source>
        <dbReference type="ARBA" id="ARBA00021006"/>
    </source>
</evidence>
<comment type="function">
    <text evidence="1">Core subunit of the mitochondrial membrane respiratory chain NADH dehydrogenase (Complex I) that is believed to belong to the minimal assembly required for catalysis. Complex I functions in the transfer of electrons from NADH to the respiratory chain. The immediate electron acceptor for the enzyme is believed to be ubiquinone.</text>
</comment>
<feature type="transmembrane region" description="Helical" evidence="17">
    <location>
        <begin position="326"/>
        <end position="346"/>
    </location>
</feature>
<dbReference type="PANTHER" id="PTHR43507:SF20">
    <property type="entry name" value="NADH-UBIQUINONE OXIDOREDUCTASE CHAIN 4"/>
    <property type="match status" value="1"/>
</dbReference>
<evidence type="ECO:0000256" key="15">
    <source>
        <dbReference type="ARBA" id="ARBA00023136"/>
    </source>
</evidence>
<evidence type="ECO:0000256" key="2">
    <source>
        <dbReference type="ARBA" id="ARBA00004225"/>
    </source>
</evidence>
<dbReference type="InterPro" id="IPR003918">
    <property type="entry name" value="NADH_UbQ_OxRdtase"/>
</dbReference>
<keyword evidence="9" id="KW-1278">Translocase</keyword>
<comment type="subcellular location">
    <subcellularLocation>
        <location evidence="2 17">Mitochondrion membrane</location>
        <topology evidence="2 17">Multi-pass membrane protein</topology>
    </subcellularLocation>
</comment>
<dbReference type="GO" id="GO:0003954">
    <property type="term" value="F:NADH dehydrogenase activity"/>
    <property type="evidence" value="ECO:0007669"/>
    <property type="project" value="TreeGrafter"/>
</dbReference>
<dbReference type="GO" id="GO:0008137">
    <property type="term" value="F:NADH dehydrogenase (ubiquinone) activity"/>
    <property type="evidence" value="ECO:0007669"/>
    <property type="project" value="UniProtKB-UniRule"/>
</dbReference>
<accession>A0A075X730</accession>
<feature type="transmembrane region" description="Helical" evidence="17">
    <location>
        <begin position="412"/>
        <end position="429"/>
    </location>
</feature>
<feature type="transmembrane region" description="Helical" evidence="17">
    <location>
        <begin position="133"/>
        <end position="155"/>
    </location>
</feature>
<reference evidence="19" key="2">
    <citation type="submission" date="2014-06" db="EMBL/GenBank/DDBJ databases">
        <authorList>
            <person name="Gu X.-B."/>
            <person name="Liu G.-H."/>
            <person name="Zhu X.-Q."/>
        </authorList>
    </citation>
    <scope>NUCLEOTIDE SEQUENCE</scope>
</reference>
<evidence type="ECO:0000313" key="19">
    <source>
        <dbReference type="EMBL" id="AIH15207.1"/>
    </source>
</evidence>
<feature type="transmembrane region" description="Helical" evidence="17">
    <location>
        <begin position="366"/>
        <end position="391"/>
    </location>
</feature>
<evidence type="ECO:0000256" key="11">
    <source>
        <dbReference type="ARBA" id="ARBA00022989"/>
    </source>
</evidence>
<keyword evidence="8 17" id="KW-0812">Transmembrane</keyword>
<evidence type="ECO:0000256" key="17">
    <source>
        <dbReference type="RuleBase" id="RU003297"/>
    </source>
</evidence>
<name>A0A075X730_PSOOV</name>